<dbReference type="Gene3D" id="3.40.50.720">
    <property type="entry name" value="NAD(P)-binding Rossmann-like Domain"/>
    <property type="match status" value="2"/>
</dbReference>
<dbReference type="PANTHER" id="PTHR10996:SF178">
    <property type="entry name" value="2-HYDROXYACID DEHYDROGENASE YGL185C-RELATED"/>
    <property type="match status" value="1"/>
</dbReference>
<protein>
    <submittedName>
        <fullName evidence="4">2-hydroxyacid dehydrogenase</fullName>
    </submittedName>
</protein>
<accession>A0ABW1FAH1</accession>
<name>A0ABW1FAH1_9ACTN</name>
<dbReference type="PANTHER" id="PTHR10996">
    <property type="entry name" value="2-HYDROXYACID DEHYDROGENASE-RELATED"/>
    <property type="match status" value="1"/>
</dbReference>
<dbReference type="PROSITE" id="PS00671">
    <property type="entry name" value="D_2_HYDROXYACID_DH_3"/>
    <property type="match status" value="1"/>
</dbReference>
<comment type="caution">
    <text evidence="4">The sequence shown here is derived from an EMBL/GenBank/DDBJ whole genome shotgun (WGS) entry which is preliminary data.</text>
</comment>
<evidence type="ECO:0000256" key="2">
    <source>
        <dbReference type="ARBA" id="ARBA00023027"/>
    </source>
</evidence>
<proteinExistence type="predicted"/>
<evidence type="ECO:0000313" key="4">
    <source>
        <dbReference type="EMBL" id="MFC5890198.1"/>
    </source>
</evidence>
<dbReference type="InterPro" id="IPR050223">
    <property type="entry name" value="D-isomer_2-hydroxyacid_DH"/>
</dbReference>
<keyword evidence="1" id="KW-0560">Oxidoreductase</keyword>
<dbReference type="EMBL" id="JBHSOD010000075">
    <property type="protein sequence ID" value="MFC5890198.1"/>
    <property type="molecule type" value="Genomic_DNA"/>
</dbReference>
<dbReference type="RefSeq" id="WP_345328092.1">
    <property type="nucleotide sequence ID" value="NZ_BAAAVH010000016.1"/>
</dbReference>
<reference evidence="5" key="1">
    <citation type="journal article" date="2019" name="Int. J. Syst. Evol. Microbiol.">
        <title>The Global Catalogue of Microorganisms (GCM) 10K type strain sequencing project: providing services to taxonomists for standard genome sequencing and annotation.</title>
        <authorList>
            <consortium name="The Broad Institute Genomics Platform"/>
            <consortium name="The Broad Institute Genome Sequencing Center for Infectious Disease"/>
            <person name="Wu L."/>
            <person name="Ma J."/>
        </authorList>
    </citation>
    <scope>NUCLEOTIDE SEQUENCE [LARGE SCALE GENOMIC DNA]</scope>
    <source>
        <strain evidence="5">CGMCC 4.1469</strain>
    </source>
</reference>
<dbReference type="SUPFAM" id="SSF51735">
    <property type="entry name" value="NAD(P)-binding Rossmann-fold domains"/>
    <property type="match status" value="1"/>
</dbReference>
<dbReference type="Pfam" id="PF02826">
    <property type="entry name" value="2-Hacid_dh_C"/>
    <property type="match status" value="1"/>
</dbReference>
<keyword evidence="2" id="KW-0520">NAD</keyword>
<dbReference type="InterPro" id="IPR036291">
    <property type="entry name" value="NAD(P)-bd_dom_sf"/>
</dbReference>
<sequence>MTSAKPSAGVRLLLPFTPAELGGLPGGWEAALWDGTGGVPGGPWLAGVEFFVVPYTFTGRALGLLPGMPGLRVVQSLSVGVEDLLPHLPPGVTLCNATGVHEASTAEHAVTLLLAALRRIPDLVRAQQAQRWEAGFRPALADRTVLLLGYGAIGAAVEARIAPFECRVLRVARRARQTARGPVQPVEELASLVPRADAVVVTLPLTAQTRGLVDAAFLARLRDGAVVVNVGRGAVVDGAALLAELRGGRLGAALDVTDPEPLPPGHPLWTAPNTLITPHTAATTSAFRPRALALVRAQVARYAAGGALVNVVAVGGG</sequence>
<gene>
    <name evidence="4" type="ORF">ACFP0N_35105</name>
</gene>
<dbReference type="CDD" id="cd12166">
    <property type="entry name" value="2-Hacid_dh_7"/>
    <property type="match status" value="1"/>
</dbReference>
<keyword evidence="5" id="KW-1185">Reference proteome</keyword>
<evidence type="ECO:0000313" key="5">
    <source>
        <dbReference type="Proteomes" id="UP001596067"/>
    </source>
</evidence>
<dbReference type="InterPro" id="IPR029753">
    <property type="entry name" value="D-isomer_DH_CS"/>
</dbReference>
<feature type="domain" description="D-isomer specific 2-hydroxyacid dehydrogenase NAD-binding" evidence="3">
    <location>
        <begin position="111"/>
        <end position="281"/>
    </location>
</feature>
<organism evidence="4 5">
    <name type="scientific">Kitasatospora aburaviensis</name>
    <dbReference type="NCBI Taxonomy" id="67265"/>
    <lineage>
        <taxon>Bacteria</taxon>
        <taxon>Bacillati</taxon>
        <taxon>Actinomycetota</taxon>
        <taxon>Actinomycetes</taxon>
        <taxon>Kitasatosporales</taxon>
        <taxon>Streptomycetaceae</taxon>
        <taxon>Kitasatospora</taxon>
    </lineage>
</organism>
<evidence type="ECO:0000259" key="3">
    <source>
        <dbReference type="Pfam" id="PF02826"/>
    </source>
</evidence>
<evidence type="ECO:0000256" key="1">
    <source>
        <dbReference type="ARBA" id="ARBA00023002"/>
    </source>
</evidence>
<dbReference type="Proteomes" id="UP001596067">
    <property type="component" value="Unassembled WGS sequence"/>
</dbReference>
<dbReference type="InterPro" id="IPR006140">
    <property type="entry name" value="D-isomer_DH_NAD-bd"/>
</dbReference>